<dbReference type="Proteomes" id="UP001060085">
    <property type="component" value="Linkage Group LG07"/>
</dbReference>
<comment type="caution">
    <text evidence="1">The sequence shown here is derived from an EMBL/GenBank/DDBJ whole genome shotgun (WGS) entry which is preliminary data.</text>
</comment>
<evidence type="ECO:0000313" key="2">
    <source>
        <dbReference type="Proteomes" id="UP001060085"/>
    </source>
</evidence>
<evidence type="ECO:0000313" key="1">
    <source>
        <dbReference type="EMBL" id="KAI5653331.1"/>
    </source>
</evidence>
<reference evidence="2" key="1">
    <citation type="journal article" date="2023" name="Nat. Plants">
        <title>Single-cell RNA sequencing provides a high-resolution roadmap for understanding the multicellular compartmentation of specialized metabolism.</title>
        <authorList>
            <person name="Sun S."/>
            <person name="Shen X."/>
            <person name="Li Y."/>
            <person name="Li Y."/>
            <person name="Wang S."/>
            <person name="Li R."/>
            <person name="Zhang H."/>
            <person name="Shen G."/>
            <person name="Guo B."/>
            <person name="Wei J."/>
            <person name="Xu J."/>
            <person name="St-Pierre B."/>
            <person name="Chen S."/>
            <person name="Sun C."/>
        </authorList>
    </citation>
    <scope>NUCLEOTIDE SEQUENCE [LARGE SCALE GENOMIC DNA]</scope>
</reference>
<keyword evidence="2" id="KW-1185">Reference proteome</keyword>
<protein>
    <submittedName>
        <fullName evidence="1">Uncharacterized protein</fullName>
    </submittedName>
</protein>
<proteinExistence type="predicted"/>
<gene>
    <name evidence="1" type="ORF">M9H77_30518</name>
</gene>
<dbReference type="EMBL" id="CM044707">
    <property type="protein sequence ID" value="KAI5653331.1"/>
    <property type="molecule type" value="Genomic_DNA"/>
</dbReference>
<name>A0ACB9ZYD5_CATRO</name>
<organism evidence="1 2">
    <name type="scientific">Catharanthus roseus</name>
    <name type="common">Madagascar periwinkle</name>
    <name type="synonym">Vinca rosea</name>
    <dbReference type="NCBI Taxonomy" id="4058"/>
    <lineage>
        <taxon>Eukaryota</taxon>
        <taxon>Viridiplantae</taxon>
        <taxon>Streptophyta</taxon>
        <taxon>Embryophyta</taxon>
        <taxon>Tracheophyta</taxon>
        <taxon>Spermatophyta</taxon>
        <taxon>Magnoliopsida</taxon>
        <taxon>eudicotyledons</taxon>
        <taxon>Gunneridae</taxon>
        <taxon>Pentapetalae</taxon>
        <taxon>asterids</taxon>
        <taxon>lamiids</taxon>
        <taxon>Gentianales</taxon>
        <taxon>Apocynaceae</taxon>
        <taxon>Rauvolfioideae</taxon>
        <taxon>Vinceae</taxon>
        <taxon>Catharanthinae</taxon>
        <taxon>Catharanthus</taxon>
    </lineage>
</organism>
<accession>A0ACB9ZYD5</accession>
<sequence length="359" mass="40810">MNLDADRKNHASMELKLGPMTRARMKKPKASNGNKDNGMVVYMKEALKHKFEEFGARIIEGNNLRVKRAKNGRKSTLPLTVALSIPSTVGFCRTKLGNSHAYRCVFEFKILNRGSSKKEVIPGKEYSPKLQSKWIYIKVASEDVKDLKKGKSSATIEQRVGDNFVGVNSPHHPRHSESISIQGYHDMSVHNPYPFCEVGYQGRPQARDGRRGEQGGRGYYRPHEETPRQEAWRDDNLFEDFEENPNVGQAYYRGYYDSNRNEDNGMVVFVEEALKTMFEEFGGQGKALKLFLMYSITKDHSREQFEGENGRKGILPPMVALPLPSTKFFKKVGDPWRGVESKVTSNVDLHQISNGLNEI</sequence>